<dbReference type="Gene3D" id="3.10.129.10">
    <property type="entry name" value="Hotdog Thioesterase"/>
    <property type="match status" value="1"/>
</dbReference>
<feature type="domain" description="MaoC-like" evidence="3">
    <location>
        <begin position="25"/>
        <end position="131"/>
    </location>
</feature>
<evidence type="ECO:0000313" key="5">
    <source>
        <dbReference type="Proteomes" id="UP001299596"/>
    </source>
</evidence>
<dbReference type="Proteomes" id="UP001299596">
    <property type="component" value="Unassembled WGS sequence"/>
</dbReference>
<dbReference type="CDD" id="cd03450">
    <property type="entry name" value="NodN"/>
    <property type="match status" value="1"/>
</dbReference>
<gene>
    <name evidence="4" type="ORF">K6T79_13735</name>
</gene>
<accession>A0ABU5XLX2</accession>
<reference evidence="4 5" key="1">
    <citation type="submission" date="2023-12" db="EMBL/GenBank/DDBJ databases">
        <title>Description of new species of Mycobacterium terrae complex isolated from sewage at the Sao Paulo Zoological Park Foundation in Brazil.</title>
        <authorList>
            <person name="Romagnoli C.L."/>
            <person name="Conceicao E.C."/>
            <person name="Machado E."/>
            <person name="Barreto L.B.P.F."/>
            <person name="Sharma A."/>
            <person name="Silva N.M."/>
            <person name="Marques L.E."/>
            <person name="Juliana M.A."/>
            <person name="Lourenco M.C.S."/>
            <person name="Digiampietri L.A."/>
            <person name="Suffys P.N."/>
            <person name="Viana-Niero C."/>
        </authorList>
    </citation>
    <scope>NUCLEOTIDE SEQUENCE [LARGE SCALE GENOMIC DNA]</scope>
    <source>
        <strain evidence="4 5">MYC098</strain>
    </source>
</reference>
<evidence type="ECO:0000313" key="4">
    <source>
        <dbReference type="EMBL" id="MEB3022106.1"/>
    </source>
</evidence>
<sequence>MSLDTSTTKNSEPIVIAGLAGLRERAGTKLGVSDWVDVTQENVSTFARLTGDEQWIHVDPDRARTGPYGTTIQHGFLTLGMSTGLLWSVCTVSGFNVVLNYGLNKVRFPAPLKVGARIRMHAELPEVTEVTGGAQAIYRVTFEVENEPKPCCVADLVFRYYT</sequence>
<evidence type="ECO:0000256" key="1">
    <source>
        <dbReference type="ARBA" id="ARBA00005254"/>
    </source>
</evidence>
<dbReference type="EMBL" id="JAYJJR010000008">
    <property type="protein sequence ID" value="MEB3022106.1"/>
    <property type="molecule type" value="Genomic_DNA"/>
</dbReference>
<dbReference type="InterPro" id="IPR029069">
    <property type="entry name" value="HotDog_dom_sf"/>
</dbReference>
<dbReference type="InterPro" id="IPR039375">
    <property type="entry name" value="NodN-like"/>
</dbReference>
<dbReference type="InterPro" id="IPR002539">
    <property type="entry name" value="MaoC-like_dom"/>
</dbReference>
<name>A0ABU5XLX2_9MYCO</name>
<keyword evidence="2" id="KW-0472">Membrane</keyword>
<protein>
    <submittedName>
        <fullName evidence="4">MaoC family dehydratase</fullName>
    </submittedName>
</protein>
<keyword evidence="5" id="KW-1185">Reference proteome</keyword>
<dbReference type="RefSeq" id="WP_225405314.1">
    <property type="nucleotide sequence ID" value="NZ_JAYJJR010000008.1"/>
</dbReference>
<dbReference type="Pfam" id="PF01575">
    <property type="entry name" value="MaoC_dehydratas"/>
    <property type="match status" value="1"/>
</dbReference>
<evidence type="ECO:0000256" key="2">
    <source>
        <dbReference type="SAM" id="Phobius"/>
    </source>
</evidence>
<comment type="caution">
    <text evidence="4">The sequence shown here is derived from an EMBL/GenBank/DDBJ whole genome shotgun (WGS) entry which is preliminary data.</text>
</comment>
<organism evidence="4 5">
    <name type="scientific">[Mycobacterium] crassicus</name>
    <dbReference type="NCBI Taxonomy" id="2872309"/>
    <lineage>
        <taxon>Bacteria</taxon>
        <taxon>Bacillati</taxon>
        <taxon>Actinomycetota</taxon>
        <taxon>Actinomycetes</taxon>
        <taxon>Mycobacteriales</taxon>
        <taxon>Mycobacteriaceae</taxon>
        <taxon>Mycolicibacter</taxon>
    </lineage>
</organism>
<dbReference type="PANTHER" id="PTHR42993:SF1">
    <property type="entry name" value="MAOC-LIKE DEHYDRATASE DOMAIN-CONTAINING PROTEIN"/>
    <property type="match status" value="1"/>
</dbReference>
<keyword evidence="2" id="KW-0812">Transmembrane</keyword>
<dbReference type="SUPFAM" id="SSF54637">
    <property type="entry name" value="Thioesterase/thiol ester dehydrase-isomerase"/>
    <property type="match status" value="1"/>
</dbReference>
<keyword evidence="2" id="KW-1133">Transmembrane helix</keyword>
<feature type="transmembrane region" description="Helical" evidence="2">
    <location>
        <begin position="85"/>
        <end position="103"/>
    </location>
</feature>
<proteinExistence type="inferred from homology"/>
<evidence type="ECO:0000259" key="3">
    <source>
        <dbReference type="Pfam" id="PF01575"/>
    </source>
</evidence>
<dbReference type="PANTHER" id="PTHR42993">
    <property type="entry name" value="MAOC-LIKE DEHYDRATASE DOMAIN-CONTAINING PROTEIN"/>
    <property type="match status" value="1"/>
</dbReference>
<comment type="similarity">
    <text evidence="1">Belongs to the enoyl-CoA hydratase/isomerase family.</text>
</comment>